<evidence type="ECO:0000256" key="1">
    <source>
        <dbReference type="ARBA" id="ARBA00004123"/>
    </source>
</evidence>
<dbReference type="AlphaFoldDB" id="A0AAW1WI42"/>
<evidence type="ECO:0000313" key="11">
    <source>
        <dbReference type="EMBL" id="KAK9924534.1"/>
    </source>
</evidence>
<feature type="domain" description="HTH myb-type" evidence="10">
    <location>
        <begin position="86"/>
        <end position="140"/>
    </location>
</feature>
<feature type="domain" description="HTH myb-type" evidence="10">
    <location>
        <begin position="33"/>
        <end position="85"/>
    </location>
</feature>
<keyword evidence="5" id="KW-0010">Activator</keyword>
<dbReference type="SMART" id="SM00717">
    <property type="entry name" value="SANT"/>
    <property type="match status" value="2"/>
</dbReference>
<dbReference type="Gene3D" id="1.10.10.60">
    <property type="entry name" value="Homeodomain-like"/>
    <property type="match status" value="2"/>
</dbReference>
<feature type="region of interest" description="Disordered" evidence="8">
    <location>
        <begin position="159"/>
        <end position="188"/>
    </location>
</feature>
<comment type="subcellular location">
    <subcellularLocation>
        <location evidence="1">Nucleus</location>
    </subcellularLocation>
</comment>
<dbReference type="GO" id="GO:0003677">
    <property type="term" value="F:DNA binding"/>
    <property type="evidence" value="ECO:0007669"/>
    <property type="project" value="UniProtKB-KW"/>
</dbReference>
<dbReference type="FunFam" id="1.10.10.60:FF:000119">
    <property type="entry name" value="Transcription factor GAMYB"/>
    <property type="match status" value="1"/>
</dbReference>
<evidence type="ECO:0000256" key="6">
    <source>
        <dbReference type="ARBA" id="ARBA00023163"/>
    </source>
</evidence>
<dbReference type="PROSITE" id="PS50090">
    <property type="entry name" value="MYB_LIKE"/>
    <property type="match status" value="2"/>
</dbReference>
<evidence type="ECO:0000256" key="5">
    <source>
        <dbReference type="ARBA" id="ARBA00023159"/>
    </source>
</evidence>
<proteinExistence type="predicted"/>
<keyword evidence="4" id="KW-0238">DNA-binding</keyword>
<evidence type="ECO:0000259" key="9">
    <source>
        <dbReference type="PROSITE" id="PS50090"/>
    </source>
</evidence>
<keyword evidence="2" id="KW-0677">Repeat</keyword>
<dbReference type="GO" id="GO:0040008">
    <property type="term" value="P:regulation of growth"/>
    <property type="evidence" value="ECO:0007669"/>
    <property type="project" value="UniProtKB-ARBA"/>
</dbReference>
<dbReference type="GO" id="GO:0009653">
    <property type="term" value="P:anatomical structure morphogenesis"/>
    <property type="evidence" value="ECO:0007669"/>
    <property type="project" value="UniProtKB-ARBA"/>
</dbReference>
<dbReference type="Proteomes" id="UP001457282">
    <property type="component" value="Unassembled WGS sequence"/>
</dbReference>
<keyword evidence="6" id="KW-0804">Transcription</keyword>
<dbReference type="Pfam" id="PF00249">
    <property type="entry name" value="Myb_DNA-binding"/>
    <property type="match status" value="2"/>
</dbReference>
<evidence type="ECO:0000256" key="8">
    <source>
        <dbReference type="SAM" id="MobiDB-lite"/>
    </source>
</evidence>
<evidence type="ECO:0000256" key="7">
    <source>
        <dbReference type="ARBA" id="ARBA00023242"/>
    </source>
</evidence>
<dbReference type="FunFam" id="1.10.10.60:FF:000001">
    <property type="entry name" value="MYB-related transcription factor"/>
    <property type="match status" value="1"/>
</dbReference>
<protein>
    <submittedName>
        <fullName evidence="11">Uncharacterized protein</fullName>
    </submittedName>
</protein>
<evidence type="ECO:0000313" key="12">
    <source>
        <dbReference type="Proteomes" id="UP001457282"/>
    </source>
</evidence>
<feature type="compositionally biased region" description="Acidic residues" evidence="8">
    <location>
        <begin position="391"/>
        <end position="407"/>
    </location>
</feature>
<comment type="caution">
    <text evidence="11">The sequence shown here is derived from an EMBL/GenBank/DDBJ whole genome shotgun (WGS) entry which is preliminary data.</text>
</comment>
<reference evidence="11 12" key="1">
    <citation type="journal article" date="2023" name="G3 (Bethesda)">
        <title>A chromosome-length genome assembly and annotation of blackberry (Rubus argutus, cv. 'Hillquist').</title>
        <authorList>
            <person name="Bruna T."/>
            <person name="Aryal R."/>
            <person name="Dudchenko O."/>
            <person name="Sargent D.J."/>
            <person name="Mead D."/>
            <person name="Buti M."/>
            <person name="Cavallini A."/>
            <person name="Hytonen T."/>
            <person name="Andres J."/>
            <person name="Pham M."/>
            <person name="Weisz D."/>
            <person name="Mascagni F."/>
            <person name="Usai G."/>
            <person name="Natali L."/>
            <person name="Bassil N."/>
            <person name="Fernandez G.E."/>
            <person name="Lomsadze A."/>
            <person name="Armour M."/>
            <person name="Olukolu B."/>
            <person name="Poorten T."/>
            <person name="Britton C."/>
            <person name="Davik J."/>
            <person name="Ashrafi H."/>
            <person name="Aiden E.L."/>
            <person name="Borodovsky M."/>
            <person name="Worthington M."/>
        </authorList>
    </citation>
    <scope>NUCLEOTIDE SEQUENCE [LARGE SCALE GENOMIC DNA]</scope>
    <source>
        <strain evidence="11">PI 553951</strain>
    </source>
</reference>
<dbReference type="PROSITE" id="PS51294">
    <property type="entry name" value="HTH_MYB"/>
    <property type="match status" value="2"/>
</dbReference>
<dbReference type="PANTHER" id="PTHR47995:SF18">
    <property type="entry name" value="TRANSCRIPTION FACTOR MYB65"/>
    <property type="match status" value="1"/>
</dbReference>
<dbReference type="GO" id="GO:0048235">
    <property type="term" value="P:pollen sperm cell differentiation"/>
    <property type="evidence" value="ECO:0007669"/>
    <property type="project" value="UniProtKB-ARBA"/>
</dbReference>
<accession>A0AAW1WI42</accession>
<keyword evidence="12" id="KW-1185">Reference proteome</keyword>
<dbReference type="EMBL" id="JBEDUW010000006">
    <property type="protein sequence ID" value="KAK9924534.1"/>
    <property type="molecule type" value="Genomic_DNA"/>
</dbReference>
<dbReference type="CDD" id="cd00167">
    <property type="entry name" value="SANT"/>
    <property type="match status" value="2"/>
</dbReference>
<organism evidence="11 12">
    <name type="scientific">Rubus argutus</name>
    <name type="common">Southern blackberry</name>
    <dbReference type="NCBI Taxonomy" id="59490"/>
    <lineage>
        <taxon>Eukaryota</taxon>
        <taxon>Viridiplantae</taxon>
        <taxon>Streptophyta</taxon>
        <taxon>Embryophyta</taxon>
        <taxon>Tracheophyta</taxon>
        <taxon>Spermatophyta</taxon>
        <taxon>Magnoliopsida</taxon>
        <taxon>eudicotyledons</taxon>
        <taxon>Gunneridae</taxon>
        <taxon>Pentapetalae</taxon>
        <taxon>rosids</taxon>
        <taxon>fabids</taxon>
        <taxon>Rosales</taxon>
        <taxon>Rosaceae</taxon>
        <taxon>Rosoideae</taxon>
        <taxon>Rosoideae incertae sedis</taxon>
        <taxon>Rubus</taxon>
    </lineage>
</organism>
<keyword evidence="3" id="KW-0805">Transcription regulation</keyword>
<dbReference type="SUPFAM" id="SSF46689">
    <property type="entry name" value="Homeodomain-like"/>
    <property type="match status" value="1"/>
</dbReference>
<dbReference type="InterPro" id="IPR001005">
    <property type="entry name" value="SANT/Myb"/>
</dbReference>
<feature type="domain" description="Myb-like" evidence="9">
    <location>
        <begin position="33"/>
        <end position="85"/>
    </location>
</feature>
<gene>
    <name evidence="11" type="ORF">M0R45_032899</name>
</gene>
<evidence type="ECO:0000256" key="2">
    <source>
        <dbReference type="ARBA" id="ARBA00022737"/>
    </source>
</evidence>
<feature type="compositionally biased region" description="Low complexity" evidence="8">
    <location>
        <begin position="165"/>
        <end position="187"/>
    </location>
</feature>
<dbReference type="InterPro" id="IPR009057">
    <property type="entry name" value="Homeodomain-like_sf"/>
</dbReference>
<evidence type="ECO:0000256" key="4">
    <source>
        <dbReference type="ARBA" id="ARBA00023125"/>
    </source>
</evidence>
<evidence type="ECO:0000256" key="3">
    <source>
        <dbReference type="ARBA" id="ARBA00023015"/>
    </source>
</evidence>
<feature type="domain" description="Myb-like" evidence="9">
    <location>
        <begin position="86"/>
        <end position="136"/>
    </location>
</feature>
<feature type="region of interest" description="Disordered" evidence="8">
    <location>
        <begin position="365"/>
        <end position="438"/>
    </location>
</feature>
<dbReference type="GO" id="GO:0005634">
    <property type="term" value="C:nucleus"/>
    <property type="evidence" value="ECO:0007669"/>
    <property type="project" value="UniProtKB-SubCell"/>
</dbReference>
<dbReference type="GO" id="GO:0045893">
    <property type="term" value="P:positive regulation of DNA-templated transcription"/>
    <property type="evidence" value="ECO:0007669"/>
    <property type="project" value="UniProtKB-ARBA"/>
</dbReference>
<sequence length="527" mass="57142">MIMSNSGDGSMDLNEMVAAAQMGSGPHQFHQSIRGLKKGPWTAAEDSILMEYVKKHGEGNWNAVQKNSGLARCGKSCRLRWANHLRPNLKKGSLTPEEERIIIELHAKYGNKWARMASQLPGRTDNEIKNYWNTRMKRRQRAGLPIYPHELQHEAAASFHHHQAHLQQQRHNSNSSSSSFSSLLSSSHPRKANYSATPSLSLYEQISFDAPMHNSPSLNYSNQAMTAQFNGNNGGFAIPLSPVSPVSPFGSSSSALFNQTSIPNQTLLTTPSQFYNSGPGGFGNYSLSHSSMIMGTPTYEPMKSELPSNQTPPYTLAKPASSANFNGGDGLMAASGNAKDYEIETVTSQVKRGSGLLDDVLVQAEKMSQNKRSRSGDSSSGESGKDKYIVEEEDGSADQEEEEDNVQDESTWKSSGENSAENHRDGSSSPSIGMKPIEDPLEEMDDDLLSLLNFSSATPVSESWYVGSTSNSASSGMNGASEVNVSLDIQQNASTVASPVNTSAAAPDDEVKRSLPPCFWNNMPGIC</sequence>
<name>A0AAW1WI42_RUBAR</name>
<evidence type="ECO:0000259" key="10">
    <source>
        <dbReference type="PROSITE" id="PS51294"/>
    </source>
</evidence>
<keyword evidence="7" id="KW-0539">Nucleus</keyword>
<dbReference type="InterPro" id="IPR017930">
    <property type="entry name" value="Myb_dom"/>
</dbReference>
<dbReference type="PANTHER" id="PTHR47995">
    <property type="entry name" value="TRANSCRIPTION FACTOR MYB33-RELATED"/>
    <property type="match status" value="1"/>
</dbReference>